<proteinExistence type="predicted"/>
<organism evidence="1 2">
    <name type="scientific">Methylophaga muralis</name>
    <dbReference type="NCBI Taxonomy" id="291169"/>
    <lineage>
        <taxon>Bacteria</taxon>
        <taxon>Pseudomonadati</taxon>
        <taxon>Pseudomonadota</taxon>
        <taxon>Gammaproteobacteria</taxon>
        <taxon>Thiotrichales</taxon>
        <taxon>Piscirickettsiaceae</taxon>
        <taxon>Methylophaga</taxon>
    </lineage>
</organism>
<reference evidence="1 2" key="1">
    <citation type="submission" date="2016-07" db="EMBL/GenBank/DDBJ databases">
        <title>Draft Genome Sequence of Methylophaga muralis Bur 1.</title>
        <authorList>
            <person name="Vasilenko O.V."/>
            <person name="Doronina N.V."/>
            <person name="Shmareva M.N."/>
            <person name="Tarlachkov S.V."/>
            <person name="Mustakhimov I."/>
            <person name="Trotsenko Y.A."/>
        </authorList>
    </citation>
    <scope>NUCLEOTIDE SEQUENCE [LARGE SCALE GENOMIC DNA]</scope>
    <source>
        <strain evidence="1 2">Bur 1</strain>
    </source>
</reference>
<dbReference type="STRING" id="291169.A9E74_02726"/>
<evidence type="ECO:0008006" key="3">
    <source>
        <dbReference type="Google" id="ProtNLM"/>
    </source>
</evidence>
<sequence length="184" mass="19537">MASSLALHRGLVVSIDDPLQQGRVLVQTITTGEQLWAKVNNLPLGAVEIKAIHSIGDEVMYLADDSKIDALLIHRKKSATFDAEQQNSSLKIALNAETEITLALENNSLTFVTSFGQQVTFTADGGISISASKISLQANRLSLAASNLKVDTPLTDVSGVLKCDTLIANSVVSTKYSPGEGNIN</sequence>
<dbReference type="Proteomes" id="UP000094379">
    <property type="component" value="Unassembled WGS sequence"/>
</dbReference>
<dbReference type="AlphaFoldDB" id="A0A1E3GN66"/>
<gene>
    <name evidence="1" type="ORF">A9E74_02726</name>
</gene>
<evidence type="ECO:0000313" key="1">
    <source>
        <dbReference type="EMBL" id="ODN65493.1"/>
    </source>
</evidence>
<protein>
    <recommendedName>
        <fullName evidence="3">Phage-related baseplate assembly protein</fullName>
    </recommendedName>
</protein>
<dbReference type="RefSeq" id="WP_069297073.1">
    <property type="nucleotide sequence ID" value="NZ_MCRI01000061.1"/>
</dbReference>
<keyword evidence="2" id="KW-1185">Reference proteome</keyword>
<name>A0A1E3GN66_9GAMM</name>
<accession>A0A1E3GN66</accession>
<dbReference type="EMBL" id="MCRI01000061">
    <property type="protein sequence ID" value="ODN65493.1"/>
    <property type="molecule type" value="Genomic_DNA"/>
</dbReference>
<evidence type="ECO:0000313" key="2">
    <source>
        <dbReference type="Proteomes" id="UP000094379"/>
    </source>
</evidence>
<comment type="caution">
    <text evidence="1">The sequence shown here is derived from an EMBL/GenBank/DDBJ whole genome shotgun (WGS) entry which is preliminary data.</text>
</comment>